<dbReference type="SUPFAM" id="SSF56784">
    <property type="entry name" value="HAD-like"/>
    <property type="match status" value="1"/>
</dbReference>
<sequence length="220" mass="24384">MQYKAVIFDLDGTLINSLEDLADSANAVMREYNFPTYSLDDYRMKIGNGVKKLIERAVPSGTSEETTAAVLARYREVYKQNNIKKTAPYAGIKQMLADLQQKNIPVAICTNKPDADAKNIVNILFPDVEFVEVIGDLPGFKPKPDPKKVLMIAEKMQLQPQEIAYVGDSSVDMQTGVNAAMLPVGVTWGFRDEEELIANGGQVIINKPAELLDKVDFINQ</sequence>
<dbReference type="InterPro" id="IPR006439">
    <property type="entry name" value="HAD-SF_hydro_IA"/>
</dbReference>
<proteinExistence type="predicted"/>
<dbReference type="RefSeq" id="WP_183859248.1">
    <property type="nucleotide sequence ID" value="NZ_JACHFH010000004.1"/>
</dbReference>
<dbReference type="PRINTS" id="PR00413">
    <property type="entry name" value="HADHALOGNASE"/>
</dbReference>
<comment type="caution">
    <text evidence="1">The sequence shown here is derived from an EMBL/GenBank/DDBJ whole genome shotgun (WGS) entry which is preliminary data.</text>
</comment>
<dbReference type="InterPro" id="IPR023198">
    <property type="entry name" value="PGP-like_dom2"/>
</dbReference>
<dbReference type="EMBL" id="JACHFH010000004">
    <property type="protein sequence ID" value="MBB5335348.1"/>
    <property type="molecule type" value="Genomic_DNA"/>
</dbReference>
<dbReference type="InterPro" id="IPR041492">
    <property type="entry name" value="HAD_2"/>
</dbReference>
<dbReference type="PANTHER" id="PTHR43434">
    <property type="entry name" value="PHOSPHOGLYCOLATE PHOSPHATASE"/>
    <property type="match status" value="1"/>
</dbReference>
<accession>A0A840UKV9</accession>
<dbReference type="EC" id="3.1.3.18" evidence="1"/>
<dbReference type="Pfam" id="PF13419">
    <property type="entry name" value="HAD_2"/>
    <property type="match status" value="1"/>
</dbReference>
<keyword evidence="2" id="KW-1185">Reference proteome</keyword>
<gene>
    <name evidence="1" type="ORF">HNR32_000469</name>
</gene>
<dbReference type="GO" id="GO:0005829">
    <property type="term" value="C:cytosol"/>
    <property type="evidence" value="ECO:0007669"/>
    <property type="project" value="TreeGrafter"/>
</dbReference>
<dbReference type="Gene3D" id="1.10.150.240">
    <property type="entry name" value="Putative phosphatase, domain 2"/>
    <property type="match status" value="1"/>
</dbReference>
<organism evidence="1 2">
    <name type="scientific">Pectinatus brassicae</name>
    <dbReference type="NCBI Taxonomy" id="862415"/>
    <lineage>
        <taxon>Bacteria</taxon>
        <taxon>Bacillati</taxon>
        <taxon>Bacillota</taxon>
        <taxon>Negativicutes</taxon>
        <taxon>Selenomonadales</taxon>
        <taxon>Selenomonadaceae</taxon>
        <taxon>Pectinatus</taxon>
    </lineage>
</organism>
<protein>
    <submittedName>
        <fullName evidence="1">Phosphoglycolate phosphatase</fullName>
        <ecNumber evidence="1">3.1.3.18</ecNumber>
    </submittedName>
</protein>
<dbReference type="AlphaFoldDB" id="A0A840UKV9"/>
<keyword evidence="1" id="KW-0378">Hydrolase</keyword>
<evidence type="ECO:0000313" key="2">
    <source>
        <dbReference type="Proteomes" id="UP000559117"/>
    </source>
</evidence>
<name>A0A840UKV9_9FIRM</name>
<dbReference type="PANTHER" id="PTHR43434:SF1">
    <property type="entry name" value="PHOSPHOGLYCOLATE PHOSPHATASE"/>
    <property type="match status" value="1"/>
</dbReference>
<reference evidence="1 2" key="1">
    <citation type="submission" date="2020-08" db="EMBL/GenBank/DDBJ databases">
        <title>Genomic Encyclopedia of Type Strains, Phase IV (KMG-IV): sequencing the most valuable type-strain genomes for metagenomic binning, comparative biology and taxonomic classification.</title>
        <authorList>
            <person name="Goeker M."/>
        </authorList>
    </citation>
    <scope>NUCLEOTIDE SEQUENCE [LARGE SCALE GENOMIC DNA]</scope>
    <source>
        <strain evidence="1 2">DSM 24661</strain>
    </source>
</reference>
<dbReference type="InterPro" id="IPR023214">
    <property type="entry name" value="HAD_sf"/>
</dbReference>
<dbReference type="Proteomes" id="UP000559117">
    <property type="component" value="Unassembled WGS sequence"/>
</dbReference>
<dbReference type="SFLD" id="SFLDG01129">
    <property type="entry name" value="C1.5:_HAD__Beta-PGM__Phosphata"/>
    <property type="match status" value="1"/>
</dbReference>
<dbReference type="SFLD" id="SFLDS00003">
    <property type="entry name" value="Haloacid_Dehalogenase"/>
    <property type="match status" value="1"/>
</dbReference>
<dbReference type="Gene3D" id="3.40.50.1000">
    <property type="entry name" value="HAD superfamily/HAD-like"/>
    <property type="match status" value="1"/>
</dbReference>
<dbReference type="InterPro" id="IPR036412">
    <property type="entry name" value="HAD-like_sf"/>
</dbReference>
<evidence type="ECO:0000313" key="1">
    <source>
        <dbReference type="EMBL" id="MBB5335348.1"/>
    </source>
</evidence>
<dbReference type="NCBIfam" id="TIGR01549">
    <property type="entry name" value="HAD-SF-IA-v1"/>
    <property type="match status" value="1"/>
</dbReference>
<dbReference type="GO" id="GO:0008967">
    <property type="term" value="F:phosphoglycolate phosphatase activity"/>
    <property type="evidence" value="ECO:0007669"/>
    <property type="project" value="UniProtKB-EC"/>
</dbReference>
<dbReference type="GO" id="GO:0006281">
    <property type="term" value="P:DNA repair"/>
    <property type="evidence" value="ECO:0007669"/>
    <property type="project" value="TreeGrafter"/>
</dbReference>
<dbReference type="SFLD" id="SFLDG01135">
    <property type="entry name" value="C1.5.6:_HAD__Beta-PGM__Phospha"/>
    <property type="match status" value="1"/>
</dbReference>
<dbReference type="InterPro" id="IPR050155">
    <property type="entry name" value="HAD-like_hydrolase_sf"/>
</dbReference>